<dbReference type="InterPro" id="IPR050817">
    <property type="entry name" value="DjlA_DnaK_co-chaperone"/>
</dbReference>
<evidence type="ECO:0000313" key="4">
    <source>
        <dbReference type="Proteomes" id="UP000789739"/>
    </source>
</evidence>
<reference evidence="3" key="1">
    <citation type="submission" date="2021-06" db="EMBL/GenBank/DDBJ databases">
        <authorList>
            <person name="Kallberg Y."/>
            <person name="Tangrot J."/>
            <person name="Rosling A."/>
        </authorList>
    </citation>
    <scope>NUCLEOTIDE SEQUENCE</scope>
    <source>
        <strain evidence="3">BR232B</strain>
    </source>
</reference>
<evidence type="ECO:0000256" key="1">
    <source>
        <dbReference type="SAM" id="MobiDB-lite"/>
    </source>
</evidence>
<feature type="region of interest" description="Disordered" evidence="1">
    <location>
        <begin position="267"/>
        <end position="286"/>
    </location>
</feature>
<dbReference type="SMART" id="SM00271">
    <property type="entry name" value="DnaJ"/>
    <property type="match status" value="1"/>
</dbReference>
<feature type="compositionally biased region" description="Basic and acidic residues" evidence="1">
    <location>
        <begin position="63"/>
        <end position="85"/>
    </location>
</feature>
<dbReference type="PROSITE" id="PS50076">
    <property type="entry name" value="DNAJ_2"/>
    <property type="match status" value="1"/>
</dbReference>
<dbReference type="PRINTS" id="PR00625">
    <property type="entry name" value="JDOMAIN"/>
</dbReference>
<evidence type="ECO:0000259" key="2">
    <source>
        <dbReference type="PROSITE" id="PS50076"/>
    </source>
</evidence>
<feature type="region of interest" description="Disordered" evidence="1">
    <location>
        <begin position="63"/>
        <end position="98"/>
    </location>
</feature>
<organism evidence="3 4">
    <name type="scientific">Paraglomus brasilianum</name>
    <dbReference type="NCBI Taxonomy" id="144538"/>
    <lineage>
        <taxon>Eukaryota</taxon>
        <taxon>Fungi</taxon>
        <taxon>Fungi incertae sedis</taxon>
        <taxon>Mucoromycota</taxon>
        <taxon>Glomeromycotina</taxon>
        <taxon>Glomeromycetes</taxon>
        <taxon>Paraglomerales</taxon>
        <taxon>Paraglomeraceae</taxon>
        <taxon>Paraglomus</taxon>
    </lineage>
</organism>
<dbReference type="InterPro" id="IPR001623">
    <property type="entry name" value="DnaJ_domain"/>
</dbReference>
<dbReference type="AlphaFoldDB" id="A0A9N9H7U6"/>
<feature type="domain" description="J" evidence="2">
    <location>
        <begin position="153"/>
        <end position="241"/>
    </location>
</feature>
<proteinExistence type="predicted"/>
<feature type="non-terminal residue" evidence="3">
    <location>
        <position position="286"/>
    </location>
</feature>
<dbReference type="Pfam" id="PF00226">
    <property type="entry name" value="DnaJ"/>
    <property type="match status" value="1"/>
</dbReference>
<dbReference type="SUPFAM" id="SSF46565">
    <property type="entry name" value="Chaperone J-domain"/>
    <property type="match status" value="1"/>
</dbReference>
<dbReference type="OrthoDB" id="110024at2759"/>
<dbReference type="Gene3D" id="1.10.287.110">
    <property type="entry name" value="DnaJ domain"/>
    <property type="match status" value="1"/>
</dbReference>
<feature type="compositionally biased region" description="Basic and acidic residues" evidence="1">
    <location>
        <begin position="267"/>
        <end position="276"/>
    </location>
</feature>
<dbReference type="Proteomes" id="UP000789739">
    <property type="component" value="Unassembled WGS sequence"/>
</dbReference>
<keyword evidence="4" id="KW-1185">Reference proteome</keyword>
<gene>
    <name evidence="3" type="ORF">PBRASI_LOCUS10395</name>
</gene>
<comment type="caution">
    <text evidence="3">The sequence shown here is derived from an EMBL/GenBank/DDBJ whole genome shotgun (WGS) entry which is preliminary data.</text>
</comment>
<dbReference type="InterPro" id="IPR036869">
    <property type="entry name" value="J_dom_sf"/>
</dbReference>
<evidence type="ECO:0000313" key="3">
    <source>
        <dbReference type="EMBL" id="CAG8653643.1"/>
    </source>
</evidence>
<dbReference type="PANTHER" id="PTHR24074">
    <property type="entry name" value="CO-CHAPERONE PROTEIN DJLA"/>
    <property type="match status" value="1"/>
</dbReference>
<dbReference type="CDD" id="cd06257">
    <property type="entry name" value="DnaJ"/>
    <property type="match status" value="1"/>
</dbReference>
<sequence length="286" mass="33560">GEIKTAKARIEERLEGSSSQVIELRKRLTDSENQVARIENRLDERNRTIQSLTNQLADLRVEGSEKDSKLREKEGELERKNEEIKNSQNQAGLSKEELLKEKLRSEKARKERNQVNSEVHEENIERIKQELLEKKVNIINIQEICRKCERIAELRSELGFEPIQSQTRPQQANYSFEVSETAAPEEIKKSYRKLALKWHPDKWGTKSAEEKETANKKIQEINKAYEVLGNEEKRRRYDLGETDFSASGYDYEEELEELNRKKEEIDDELEQTKEQSKIIARSQVIT</sequence>
<accession>A0A9N9H7U6</accession>
<protein>
    <submittedName>
        <fullName evidence="3">7615_t:CDS:1</fullName>
    </submittedName>
</protein>
<dbReference type="EMBL" id="CAJVPI010003064">
    <property type="protein sequence ID" value="CAG8653643.1"/>
    <property type="molecule type" value="Genomic_DNA"/>
</dbReference>
<name>A0A9N9H7U6_9GLOM</name>